<feature type="region of interest" description="Disordered" evidence="1">
    <location>
        <begin position="246"/>
        <end position="378"/>
    </location>
</feature>
<reference evidence="4" key="2">
    <citation type="submission" date="2020-04" db="EMBL/GenBank/DDBJ databases">
        <authorList>
            <consortium name="NCBI Genome Project"/>
        </authorList>
    </citation>
    <scope>NUCLEOTIDE SEQUENCE</scope>
    <source>
        <strain evidence="4">CBS 304.34</strain>
    </source>
</reference>
<keyword evidence="3" id="KW-1185">Reference proteome</keyword>
<evidence type="ECO:0000313" key="4">
    <source>
        <dbReference type="RefSeq" id="XP_033580562.1"/>
    </source>
</evidence>
<dbReference type="PANTHER" id="PTHR42085">
    <property type="entry name" value="F-BOX DOMAIN-CONTAINING PROTEIN"/>
    <property type="match status" value="1"/>
</dbReference>
<gene>
    <name evidence="2 4" type="ORF">BDZ99DRAFT_474231</name>
</gene>
<dbReference type="AlphaFoldDB" id="A0A6A6YYH2"/>
<accession>A0A6A6YYH2</accession>
<name>A0A6A6YYH2_9PEZI</name>
<evidence type="ECO:0000313" key="3">
    <source>
        <dbReference type="Proteomes" id="UP000504636"/>
    </source>
</evidence>
<reference evidence="4" key="3">
    <citation type="submission" date="2025-04" db="UniProtKB">
        <authorList>
            <consortium name="RefSeq"/>
        </authorList>
    </citation>
    <scope>IDENTIFICATION</scope>
    <source>
        <strain evidence="4">CBS 304.34</strain>
    </source>
</reference>
<feature type="compositionally biased region" description="Low complexity" evidence="1">
    <location>
        <begin position="304"/>
        <end position="328"/>
    </location>
</feature>
<evidence type="ECO:0000256" key="1">
    <source>
        <dbReference type="SAM" id="MobiDB-lite"/>
    </source>
</evidence>
<protein>
    <submittedName>
        <fullName evidence="2 4">Uncharacterized protein</fullName>
    </submittedName>
</protein>
<feature type="region of interest" description="Disordered" evidence="1">
    <location>
        <begin position="190"/>
        <end position="232"/>
    </location>
</feature>
<dbReference type="Proteomes" id="UP000504636">
    <property type="component" value="Unplaced"/>
</dbReference>
<reference evidence="2 4" key="1">
    <citation type="journal article" date="2020" name="Stud. Mycol.">
        <title>101 Dothideomycetes genomes: a test case for predicting lifestyles and emergence of pathogens.</title>
        <authorList>
            <person name="Haridas S."/>
            <person name="Albert R."/>
            <person name="Binder M."/>
            <person name="Bloem J."/>
            <person name="Labutti K."/>
            <person name="Salamov A."/>
            <person name="Andreopoulos B."/>
            <person name="Baker S."/>
            <person name="Barry K."/>
            <person name="Bills G."/>
            <person name="Bluhm B."/>
            <person name="Cannon C."/>
            <person name="Castanera R."/>
            <person name="Culley D."/>
            <person name="Daum C."/>
            <person name="Ezra D."/>
            <person name="Gonzalez J."/>
            <person name="Henrissat B."/>
            <person name="Kuo A."/>
            <person name="Liang C."/>
            <person name="Lipzen A."/>
            <person name="Lutzoni F."/>
            <person name="Magnuson J."/>
            <person name="Mondo S."/>
            <person name="Nolan M."/>
            <person name="Ohm R."/>
            <person name="Pangilinan J."/>
            <person name="Park H.-J."/>
            <person name="Ramirez L."/>
            <person name="Alfaro M."/>
            <person name="Sun H."/>
            <person name="Tritt A."/>
            <person name="Yoshinaga Y."/>
            <person name="Zwiers L.-H."/>
            <person name="Turgeon B."/>
            <person name="Goodwin S."/>
            <person name="Spatafora J."/>
            <person name="Crous P."/>
            <person name="Grigoriev I."/>
        </authorList>
    </citation>
    <scope>NUCLEOTIDE SEQUENCE</scope>
    <source>
        <strain evidence="2 4">CBS 304.34</strain>
    </source>
</reference>
<feature type="compositionally biased region" description="Basic and acidic residues" evidence="1">
    <location>
        <begin position="293"/>
        <end position="303"/>
    </location>
</feature>
<dbReference type="RefSeq" id="XP_033580562.1">
    <property type="nucleotide sequence ID" value="XM_033721882.1"/>
</dbReference>
<dbReference type="EMBL" id="MU003696">
    <property type="protein sequence ID" value="KAF2813598.1"/>
    <property type="molecule type" value="Genomic_DNA"/>
</dbReference>
<feature type="compositionally biased region" description="Polar residues" evidence="1">
    <location>
        <begin position="279"/>
        <end position="292"/>
    </location>
</feature>
<organism evidence="2">
    <name type="scientific">Mytilinidion resinicola</name>
    <dbReference type="NCBI Taxonomy" id="574789"/>
    <lineage>
        <taxon>Eukaryota</taxon>
        <taxon>Fungi</taxon>
        <taxon>Dikarya</taxon>
        <taxon>Ascomycota</taxon>
        <taxon>Pezizomycotina</taxon>
        <taxon>Dothideomycetes</taxon>
        <taxon>Pleosporomycetidae</taxon>
        <taxon>Mytilinidiales</taxon>
        <taxon>Mytilinidiaceae</taxon>
        <taxon>Mytilinidion</taxon>
    </lineage>
</organism>
<feature type="compositionally biased region" description="Acidic residues" evidence="1">
    <location>
        <begin position="193"/>
        <end position="206"/>
    </location>
</feature>
<dbReference type="InterPro" id="IPR038883">
    <property type="entry name" value="AN11006-like"/>
</dbReference>
<dbReference type="GeneID" id="54462775"/>
<feature type="compositionally biased region" description="Acidic residues" evidence="1">
    <location>
        <begin position="254"/>
        <end position="264"/>
    </location>
</feature>
<dbReference type="OrthoDB" id="62952at2759"/>
<feature type="compositionally biased region" description="Basic and acidic residues" evidence="1">
    <location>
        <begin position="362"/>
        <end position="378"/>
    </location>
</feature>
<evidence type="ECO:0000313" key="2">
    <source>
        <dbReference type="EMBL" id="KAF2813598.1"/>
    </source>
</evidence>
<proteinExistence type="predicted"/>
<dbReference type="PANTHER" id="PTHR42085:SF1">
    <property type="entry name" value="F-BOX DOMAIN-CONTAINING PROTEIN"/>
    <property type="match status" value="1"/>
</dbReference>
<sequence length="507" mass="56110">MPLPKWSQSSRVDESRISFLDLALELREQIYEAIVVVPEIRPLTDGTPLEHKPNLNVLAVCRQTRAEASKVFVTRNTFTTCRVLQGSEYTLDRLDVAVLQNMESVVKAVHAPWVDTVTILKLSMSCASASTSGLLKFLQPKLARPWIGDFGNFIQETFPAMKQVMFVVNHPGLRWFYALAAKENGGDPYAELSSDEYSDNSNEDLYGDPHWPKFSPQYSDSASSSSDDTEDLNNFMVGMGLSLFGDADAPSDLSESEADEEDSGMDSKVPKPGLGNVVDATTMTGNWDNSKSGLREDAWKSEHSSSSSSSRSSSSSSSSSSSGSDPSSDAGENSQPGANLMSALRKRKWESDHSSSSSSSDLDSRHLEPASTHSHDHQVMNALGFNLNGLEPEEDDHNSDSDDSEISFLYGDDDFDRHVDEPRELEDETKAAIHYEIIKYWKEELGFYLGIPTWAGFEILPGRINEGRLMAPHIVVDMADIWQELKAERDAVDELRLGQKVSDLRIT</sequence>